<keyword evidence="1" id="KW-0378">Hydrolase</keyword>
<dbReference type="Gene3D" id="3.90.70.130">
    <property type="match status" value="1"/>
</dbReference>
<evidence type="ECO:0000256" key="1">
    <source>
        <dbReference type="ARBA" id="ARBA00022801"/>
    </source>
</evidence>
<comment type="caution">
    <text evidence="3">The sequence shown here is derived from an EMBL/GenBank/DDBJ whole genome shotgun (WGS) entry which is preliminary data.</text>
</comment>
<evidence type="ECO:0000259" key="2">
    <source>
        <dbReference type="Pfam" id="PF07910"/>
    </source>
</evidence>
<dbReference type="GO" id="GO:0016787">
    <property type="term" value="F:hydrolase activity"/>
    <property type="evidence" value="ECO:0007669"/>
    <property type="project" value="UniProtKB-KW"/>
</dbReference>
<dbReference type="InterPro" id="IPR012462">
    <property type="entry name" value="UFSP1/2_DUB_cat"/>
</dbReference>
<dbReference type="Pfam" id="PF07910">
    <property type="entry name" value="Peptidase_C78"/>
    <property type="match status" value="1"/>
</dbReference>
<organism evidence="3 4">
    <name type="scientific">Rhodocollybia butyracea</name>
    <dbReference type="NCBI Taxonomy" id="206335"/>
    <lineage>
        <taxon>Eukaryota</taxon>
        <taxon>Fungi</taxon>
        <taxon>Dikarya</taxon>
        <taxon>Basidiomycota</taxon>
        <taxon>Agaricomycotina</taxon>
        <taxon>Agaricomycetes</taxon>
        <taxon>Agaricomycetidae</taxon>
        <taxon>Agaricales</taxon>
        <taxon>Marasmiineae</taxon>
        <taxon>Omphalotaceae</taxon>
        <taxon>Rhodocollybia</taxon>
    </lineage>
</organism>
<keyword evidence="4" id="KW-1185">Reference proteome</keyword>
<evidence type="ECO:0000313" key="3">
    <source>
        <dbReference type="EMBL" id="KAF9072965.1"/>
    </source>
</evidence>
<sequence>MHCQLCYANIESLSISERQRHYDAHFQEPQANASNHPRSGSLKKSSSWTSKGKWRIPTAANLENDQDVFWYPAIQTLPPSNFTPGLVPVLKKALLKSHAKGTTTRAVLCYDRALYISRQIWDAGWGCGYRNFLMSCAALMDQPYQPLYFPLLDGPIPPGIRNLQVWIEEAWNNGFDQEGHAQLKKLVDTNKWVGTSDLCVAFLSRGIPAELVDFEIKDSNKSLTPLTNWIVQYFDKHSKKLNHTSTTVTGALLGASPVHCAPCMPLILQNDGHSCMVIGYELTKSGTVNLLVFDPSRPPPKRLRNKALSEFSSALSLRNKRRSRESTSGGNLPFNFELKSKRFKMNGKTTDDGSEVIWVDDEDNEIEFVGQRTLRDEQGEVKFVGQVSHKKDSEPTVPVDEPSYNDVLKHFRWEIRTFTFKRKYKYQILHFPLEEPLTEGQKRRKKVLTSEKIS</sequence>
<dbReference type="EMBL" id="JADNRY010000021">
    <property type="protein sequence ID" value="KAF9072965.1"/>
    <property type="molecule type" value="Genomic_DNA"/>
</dbReference>
<evidence type="ECO:0000313" key="4">
    <source>
        <dbReference type="Proteomes" id="UP000772434"/>
    </source>
</evidence>
<accession>A0A9P5Q2L9</accession>
<dbReference type="Proteomes" id="UP000772434">
    <property type="component" value="Unassembled WGS sequence"/>
</dbReference>
<gene>
    <name evidence="3" type="ORF">BDP27DRAFT_1319722</name>
</gene>
<name>A0A9P5Q2L9_9AGAR</name>
<protein>
    <submittedName>
        <fullName evidence="3">Peptidase family C78-domain-containing protein</fullName>
    </submittedName>
</protein>
<dbReference type="OrthoDB" id="288987at2759"/>
<dbReference type="AlphaFoldDB" id="A0A9P5Q2L9"/>
<reference evidence="3" key="1">
    <citation type="submission" date="2020-11" db="EMBL/GenBank/DDBJ databases">
        <authorList>
            <consortium name="DOE Joint Genome Institute"/>
            <person name="Ahrendt S."/>
            <person name="Riley R."/>
            <person name="Andreopoulos W."/>
            <person name="Labutti K."/>
            <person name="Pangilinan J."/>
            <person name="Ruiz-Duenas F.J."/>
            <person name="Barrasa J.M."/>
            <person name="Sanchez-Garcia M."/>
            <person name="Camarero S."/>
            <person name="Miyauchi S."/>
            <person name="Serrano A."/>
            <person name="Linde D."/>
            <person name="Babiker R."/>
            <person name="Drula E."/>
            <person name="Ayuso-Fernandez I."/>
            <person name="Pacheco R."/>
            <person name="Padilla G."/>
            <person name="Ferreira P."/>
            <person name="Barriuso J."/>
            <person name="Kellner H."/>
            <person name="Castanera R."/>
            <person name="Alfaro M."/>
            <person name="Ramirez L."/>
            <person name="Pisabarro A.G."/>
            <person name="Kuo A."/>
            <person name="Tritt A."/>
            <person name="Lipzen A."/>
            <person name="He G."/>
            <person name="Yan M."/>
            <person name="Ng V."/>
            <person name="Cullen D."/>
            <person name="Martin F."/>
            <person name="Rosso M.-N."/>
            <person name="Henrissat B."/>
            <person name="Hibbett D."/>
            <person name="Martinez A.T."/>
            <person name="Grigoriev I.V."/>
        </authorList>
    </citation>
    <scope>NUCLEOTIDE SEQUENCE</scope>
    <source>
        <strain evidence="3">AH 40177</strain>
    </source>
</reference>
<proteinExistence type="predicted"/>
<feature type="domain" description="UFSP1/2/DUB catalytic" evidence="2">
    <location>
        <begin position="107"/>
        <end position="306"/>
    </location>
</feature>